<dbReference type="Proteomes" id="UP000075714">
    <property type="component" value="Unassembled WGS sequence"/>
</dbReference>
<feature type="compositionally biased region" description="Gly residues" evidence="1">
    <location>
        <begin position="373"/>
        <end position="389"/>
    </location>
</feature>
<name>A0A150GY01_GONPE</name>
<dbReference type="OrthoDB" id="548188at2759"/>
<dbReference type="AlphaFoldDB" id="A0A150GY01"/>
<feature type="compositionally biased region" description="Low complexity" evidence="1">
    <location>
        <begin position="682"/>
        <end position="699"/>
    </location>
</feature>
<proteinExistence type="predicted"/>
<feature type="compositionally biased region" description="Gly residues" evidence="1">
    <location>
        <begin position="549"/>
        <end position="573"/>
    </location>
</feature>
<protein>
    <submittedName>
        <fullName evidence="2">Uncharacterized protein</fullName>
    </submittedName>
</protein>
<feature type="compositionally biased region" description="Low complexity" evidence="1">
    <location>
        <begin position="178"/>
        <end position="194"/>
    </location>
</feature>
<sequence length="765" mass="75207">MQQQQQQGQPGQPAAAGQQNGPAAAAAAAAAPPQFAGPAGPGVAGAFAAFAFNAEAAAAVPLTPSLAGIVDDIESGRSRSGRKALVWRDGNGGAAAALGGGGGGGGADGADVGHSLHVFDRRAGDFLASPDLERTAAIVDGVSISRAGEFTCPVACGAIYMARLRPATHLRSGGGSGAAANGDGDNSAAAVGSAPAGGAAGRYANARRKPLATAAANGGEPGADEGEEELRQEPVHRTLQGIVRQQYVQAMSGLSDVAAVEAAAAAGLLPPIVARGSCPGAGEWIEFQRPPRPPAVAAAPAAFFPHRGLGDDGDVAMALPPVLPQAVMGGGGDDDGSDSDSDSDSDEGDSDSDDDDRMHLGSIDGSSSDGDHGAGGAPAGAGADGGGRGYRITTGIAVDDDFILSSDESDEDGEGEGDSSHEGSEGSEDEGAGGPGVMLGGQEEQGDDDDEMQVGSEEWQEELAFLYGTEGQPPLFADHPDGDGDAGGLWSERPADADADAGGLGSEGAAGGGAGGTAAAVGGGGVGPLGGPCGDAMDRREEAGAVPSGCGGGSGSGGSGDGDGDGGGFAGGGELLEGLTPSHWLATLMLPNVAGAVLALVSEAVGVQALRHTYQNVQTVLQGELVTSPHRHGSRHGPRHSAAGAAGPTRGSQLPPWAPAPVAAAAAATTRAFEGLPDEQPHPTTAAGTDAAAAPGTAEQPPPPSGHLCLRLRQRWGGNAVLVKLIAPEDRTLEFDPQDGQQPNIDVQFVALHGCVVSLRPPLRL</sequence>
<accession>A0A150GY01</accession>
<keyword evidence="3" id="KW-1185">Reference proteome</keyword>
<dbReference type="EMBL" id="LSYV01000005">
    <property type="protein sequence ID" value="KXZ54695.1"/>
    <property type="molecule type" value="Genomic_DNA"/>
</dbReference>
<reference evidence="3" key="1">
    <citation type="journal article" date="2016" name="Nat. Commun.">
        <title>The Gonium pectorale genome demonstrates co-option of cell cycle regulation during the evolution of multicellularity.</title>
        <authorList>
            <person name="Hanschen E.R."/>
            <person name="Marriage T.N."/>
            <person name="Ferris P.J."/>
            <person name="Hamaji T."/>
            <person name="Toyoda A."/>
            <person name="Fujiyama A."/>
            <person name="Neme R."/>
            <person name="Noguchi H."/>
            <person name="Minakuchi Y."/>
            <person name="Suzuki M."/>
            <person name="Kawai-Toyooka H."/>
            <person name="Smith D.R."/>
            <person name="Sparks H."/>
            <person name="Anderson J."/>
            <person name="Bakaric R."/>
            <person name="Luria V."/>
            <person name="Karger A."/>
            <person name="Kirschner M.W."/>
            <person name="Durand P.M."/>
            <person name="Michod R.E."/>
            <person name="Nozaki H."/>
            <person name="Olson B.J."/>
        </authorList>
    </citation>
    <scope>NUCLEOTIDE SEQUENCE [LARGE SCALE GENOMIC DNA]</scope>
    <source>
        <strain evidence="3">NIES-2863</strain>
    </source>
</reference>
<feature type="region of interest" description="Disordered" evidence="1">
    <location>
        <begin position="323"/>
        <end position="516"/>
    </location>
</feature>
<feature type="region of interest" description="Disordered" evidence="1">
    <location>
        <begin position="171"/>
        <end position="194"/>
    </location>
</feature>
<gene>
    <name evidence="2" type="ORF">GPECTOR_4g763</name>
</gene>
<feature type="region of interest" description="Disordered" evidence="1">
    <location>
        <begin position="628"/>
        <end position="707"/>
    </location>
</feature>
<feature type="region of interest" description="Disordered" evidence="1">
    <location>
        <begin position="532"/>
        <end position="573"/>
    </location>
</feature>
<feature type="region of interest" description="Disordered" evidence="1">
    <location>
        <begin position="1"/>
        <end position="33"/>
    </location>
</feature>
<feature type="compositionally biased region" description="Acidic residues" evidence="1">
    <location>
        <begin position="332"/>
        <end position="355"/>
    </location>
</feature>
<feature type="compositionally biased region" description="Gly residues" evidence="1">
    <location>
        <begin position="502"/>
        <end position="516"/>
    </location>
</feature>
<evidence type="ECO:0000313" key="2">
    <source>
        <dbReference type="EMBL" id="KXZ54695.1"/>
    </source>
</evidence>
<feature type="compositionally biased region" description="Acidic residues" evidence="1">
    <location>
        <begin position="398"/>
        <end position="417"/>
    </location>
</feature>
<feature type="compositionally biased region" description="Basic residues" evidence="1">
    <location>
        <begin position="629"/>
        <end position="639"/>
    </location>
</feature>
<evidence type="ECO:0000313" key="3">
    <source>
        <dbReference type="Proteomes" id="UP000075714"/>
    </source>
</evidence>
<evidence type="ECO:0000256" key="1">
    <source>
        <dbReference type="SAM" id="MobiDB-lite"/>
    </source>
</evidence>
<comment type="caution">
    <text evidence="2">The sequence shown here is derived from an EMBL/GenBank/DDBJ whole genome shotgun (WGS) entry which is preliminary data.</text>
</comment>
<organism evidence="2 3">
    <name type="scientific">Gonium pectorale</name>
    <name type="common">Green alga</name>
    <dbReference type="NCBI Taxonomy" id="33097"/>
    <lineage>
        <taxon>Eukaryota</taxon>
        <taxon>Viridiplantae</taxon>
        <taxon>Chlorophyta</taxon>
        <taxon>core chlorophytes</taxon>
        <taxon>Chlorophyceae</taxon>
        <taxon>CS clade</taxon>
        <taxon>Chlamydomonadales</taxon>
        <taxon>Volvocaceae</taxon>
        <taxon>Gonium</taxon>
    </lineage>
</organism>